<organism evidence="2 4">
    <name type="scientific">Leyella lascolaii</name>
    <dbReference type="NCBI Taxonomy" id="1776379"/>
    <lineage>
        <taxon>Bacteria</taxon>
        <taxon>Pseudomonadati</taxon>
        <taxon>Bacteroidota</taxon>
        <taxon>Bacteroidia</taxon>
        <taxon>Bacteroidales</taxon>
        <taxon>Prevotellaceae</taxon>
        <taxon>Leyella</taxon>
    </lineage>
</organism>
<comment type="caution">
    <text evidence="2">The sequence shown here is derived from an EMBL/GenBank/DDBJ whole genome shotgun (WGS) entry which is preliminary data.</text>
</comment>
<dbReference type="EMBL" id="JAUEIE010000006">
    <property type="protein sequence ID" value="MDN0022897.1"/>
    <property type="molecule type" value="Genomic_DNA"/>
</dbReference>
<dbReference type="AlphaFoldDB" id="A0AAW7JKA9"/>
<dbReference type="Proteomes" id="UP001168478">
    <property type="component" value="Unassembled WGS sequence"/>
</dbReference>
<reference evidence="2" key="1">
    <citation type="submission" date="2023-06" db="EMBL/GenBank/DDBJ databases">
        <authorList>
            <person name="Zeman M."/>
            <person name="Kubasova T."/>
            <person name="Jahodarova E."/>
            <person name="Nykrynova M."/>
            <person name="Rychlik I."/>
        </authorList>
    </citation>
    <scope>NUCLEOTIDE SEQUENCE</scope>
    <source>
        <strain evidence="2">ET15</strain>
        <strain evidence="1">ET37</strain>
    </source>
</reference>
<accession>A0AAW7JKA9</accession>
<sequence length="132" mass="15218">MRKTILSVLTVMMLASCHESIEERAQREAREFTERYCPTPVVNYTRTDSVAFDMKSKTYTYYCSVTDAMDNADIISQNKDKIKSGLLESIIGNTQIKIYKEAGFNFAYILHSAKDPSKVLFSVKYTPKEYER</sequence>
<evidence type="ECO:0000313" key="3">
    <source>
        <dbReference type="Proteomes" id="UP001167831"/>
    </source>
</evidence>
<dbReference type="PROSITE" id="PS51257">
    <property type="entry name" value="PROKAR_LIPOPROTEIN"/>
    <property type="match status" value="1"/>
</dbReference>
<evidence type="ECO:0008006" key="5">
    <source>
        <dbReference type="Google" id="ProtNLM"/>
    </source>
</evidence>
<evidence type="ECO:0000313" key="1">
    <source>
        <dbReference type="EMBL" id="MDN0022897.1"/>
    </source>
</evidence>
<proteinExistence type="predicted"/>
<evidence type="ECO:0000313" key="4">
    <source>
        <dbReference type="Proteomes" id="UP001168478"/>
    </source>
</evidence>
<keyword evidence="3" id="KW-1185">Reference proteome</keyword>
<gene>
    <name evidence="1" type="ORF">QVN81_07685</name>
    <name evidence="2" type="ORF">QVN84_08990</name>
</gene>
<dbReference type="RefSeq" id="WP_289825431.1">
    <property type="nucleotide sequence ID" value="NZ_JAUEIE010000006.1"/>
</dbReference>
<protein>
    <recommendedName>
        <fullName evidence="5">Lipoprotein</fullName>
    </recommendedName>
</protein>
<evidence type="ECO:0000313" key="2">
    <source>
        <dbReference type="EMBL" id="MDN0025650.1"/>
    </source>
</evidence>
<name>A0AAW7JKA9_9BACT</name>
<dbReference type="Proteomes" id="UP001167831">
    <property type="component" value="Unassembled WGS sequence"/>
</dbReference>
<reference evidence="2" key="2">
    <citation type="submission" date="2023-08" db="EMBL/GenBank/DDBJ databases">
        <title>Identification and characterization of horizontal gene transfer across gut microbiota members of farm animals based on homology search.</title>
        <authorList>
            <person name="Schwarzerova J."/>
            <person name="Nykrynova M."/>
            <person name="Jureckova K."/>
            <person name="Cejkova D."/>
            <person name="Rychlik I."/>
        </authorList>
    </citation>
    <scope>NUCLEOTIDE SEQUENCE</scope>
    <source>
        <strain evidence="2">ET15</strain>
        <strain evidence="1">ET37</strain>
    </source>
</reference>
<dbReference type="EMBL" id="JAUEIF010000007">
    <property type="protein sequence ID" value="MDN0025650.1"/>
    <property type="molecule type" value="Genomic_DNA"/>
</dbReference>